<proteinExistence type="predicted"/>
<feature type="compositionally biased region" description="Basic residues" evidence="1">
    <location>
        <begin position="132"/>
        <end position="150"/>
    </location>
</feature>
<feature type="compositionally biased region" description="Basic residues" evidence="1">
    <location>
        <begin position="89"/>
        <end position="98"/>
    </location>
</feature>
<evidence type="ECO:0000313" key="3">
    <source>
        <dbReference type="Proteomes" id="UP001153328"/>
    </source>
</evidence>
<dbReference type="AlphaFoldDB" id="A0A9W4MKK8"/>
<name>A0A9W4MKK8_9ACTN</name>
<sequence length="163" mass="17734">MTGITREPPRDRRHRGNTVRFPRNTRCSRRGRFVTLRTPPLDPRRPARTRTGMPGRRGVTTGTGGMVGHAAFGCPPLPASSSFALPRAGRPRIRRAGRRILPPPGDRNSRAFSAGAGDPGKPPSGDTGRLGVKSRRRTHTAQRGHGRRGRASPARTRQLTSQA</sequence>
<feature type="compositionally biased region" description="Low complexity" evidence="1">
    <location>
        <begin position="49"/>
        <end position="60"/>
    </location>
</feature>
<gene>
    <name evidence="2" type="ORF">SBRY_70158</name>
</gene>
<feature type="compositionally biased region" description="Low complexity" evidence="1">
    <location>
        <begin position="79"/>
        <end position="88"/>
    </location>
</feature>
<dbReference type="EMBL" id="CAJVAX010000021">
    <property type="protein sequence ID" value="CAG7655534.1"/>
    <property type="molecule type" value="Genomic_DNA"/>
</dbReference>
<evidence type="ECO:0000313" key="2">
    <source>
        <dbReference type="EMBL" id="CAG7655534.1"/>
    </source>
</evidence>
<dbReference type="Proteomes" id="UP001153328">
    <property type="component" value="Unassembled WGS sequence"/>
</dbReference>
<organism evidence="2 3">
    <name type="scientific">Actinacidiphila bryophytorum</name>
    <dbReference type="NCBI Taxonomy" id="1436133"/>
    <lineage>
        <taxon>Bacteria</taxon>
        <taxon>Bacillati</taxon>
        <taxon>Actinomycetota</taxon>
        <taxon>Actinomycetes</taxon>
        <taxon>Kitasatosporales</taxon>
        <taxon>Streptomycetaceae</taxon>
        <taxon>Actinacidiphila</taxon>
    </lineage>
</organism>
<evidence type="ECO:0000256" key="1">
    <source>
        <dbReference type="SAM" id="MobiDB-lite"/>
    </source>
</evidence>
<protein>
    <submittedName>
        <fullName evidence="2">Uncharacterized protein</fullName>
    </submittedName>
</protein>
<accession>A0A9W4MKK8</accession>
<comment type="caution">
    <text evidence="2">The sequence shown here is derived from an EMBL/GenBank/DDBJ whole genome shotgun (WGS) entry which is preliminary data.</text>
</comment>
<reference evidence="2" key="1">
    <citation type="submission" date="2021-06" db="EMBL/GenBank/DDBJ databases">
        <authorList>
            <person name="Arsene-Ploetze F."/>
        </authorList>
    </citation>
    <scope>NUCLEOTIDE SEQUENCE</scope>
    <source>
        <strain evidence="2">SBRY1</strain>
    </source>
</reference>
<keyword evidence="3" id="KW-1185">Reference proteome</keyword>
<feature type="region of interest" description="Disordered" evidence="1">
    <location>
        <begin position="1"/>
        <end position="163"/>
    </location>
</feature>